<evidence type="ECO:0000313" key="6">
    <source>
        <dbReference type="EMBL" id="MET3730615.1"/>
    </source>
</evidence>
<dbReference type="InterPro" id="IPR002123">
    <property type="entry name" value="Plipid/glycerol_acylTrfase"/>
</dbReference>
<keyword evidence="4" id="KW-0812">Transmembrane</keyword>
<sequence length="244" mass="27955">MLTKYLTYLWKIWFYLLTSLLVIIIGVFWTFPLALSNKTFPLAYKGIRLWSILSFYGAGFRLKFHPDQKLDTNHPYIFISNHTSLIDVLVMAIIHPHHPIVFVGKAELEKIPLFGTIYRKICISVDRNDSRSKSRVFRLAKQKIALGNSIVIFPEGGIPDDQNIVLDHFKDGAISIAIASKVPIVVYSIKGLKEMFPWSFDGGYPGRVEVKLLNIIPTEDLSLRDKDSLKESIYQNIYQDLIHS</sequence>
<dbReference type="EMBL" id="JBEPMO010000001">
    <property type="protein sequence ID" value="MET3730615.1"/>
    <property type="molecule type" value="Genomic_DNA"/>
</dbReference>
<protein>
    <submittedName>
        <fullName evidence="6">1-acyl-sn-glycerol-3-phosphate acyltransferase</fullName>
        <ecNumber evidence="6">2.3.1.51</ecNumber>
    </submittedName>
</protein>
<feature type="transmembrane region" description="Helical" evidence="4">
    <location>
        <begin position="12"/>
        <end position="35"/>
    </location>
</feature>
<keyword evidence="3 6" id="KW-0012">Acyltransferase</keyword>
<evidence type="ECO:0000256" key="3">
    <source>
        <dbReference type="ARBA" id="ARBA00023315"/>
    </source>
</evidence>
<keyword evidence="4" id="KW-0472">Membrane</keyword>
<organism evidence="6 7">
    <name type="scientific">Moheibacter stercoris</name>
    <dbReference type="NCBI Taxonomy" id="1628251"/>
    <lineage>
        <taxon>Bacteria</taxon>
        <taxon>Pseudomonadati</taxon>
        <taxon>Bacteroidota</taxon>
        <taxon>Flavobacteriia</taxon>
        <taxon>Flavobacteriales</taxon>
        <taxon>Weeksellaceae</taxon>
        <taxon>Moheibacter</taxon>
    </lineage>
</organism>
<dbReference type="Pfam" id="PF01553">
    <property type="entry name" value="Acyltransferase"/>
    <property type="match status" value="1"/>
</dbReference>
<dbReference type="RefSeq" id="WP_354505774.1">
    <property type="nucleotide sequence ID" value="NZ_JBEPMO010000001.1"/>
</dbReference>
<evidence type="ECO:0000313" key="7">
    <source>
        <dbReference type="Proteomes" id="UP001549146"/>
    </source>
</evidence>
<dbReference type="SMART" id="SM00563">
    <property type="entry name" value="PlsC"/>
    <property type="match status" value="1"/>
</dbReference>
<keyword evidence="7" id="KW-1185">Reference proteome</keyword>
<dbReference type="Proteomes" id="UP001549146">
    <property type="component" value="Unassembled WGS sequence"/>
</dbReference>
<dbReference type="PANTHER" id="PTHR10434">
    <property type="entry name" value="1-ACYL-SN-GLYCEROL-3-PHOSPHATE ACYLTRANSFERASE"/>
    <property type="match status" value="1"/>
</dbReference>
<comment type="pathway">
    <text evidence="1">Lipid metabolism.</text>
</comment>
<evidence type="ECO:0000256" key="1">
    <source>
        <dbReference type="ARBA" id="ARBA00005189"/>
    </source>
</evidence>
<keyword evidence="4" id="KW-1133">Transmembrane helix</keyword>
<proteinExistence type="predicted"/>
<evidence type="ECO:0000256" key="2">
    <source>
        <dbReference type="ARBA" id="ARBA00022679"/>
    </source>
</evidence>
<gene>
    <name evidence="6" type="ORF">ABID46_000167</name>
</gene>
<reference evidence="6 7" key="1">
    <citation type="submission" date="2024-06" db="EMBL/GenBank/DDBJ databases">
        <title>Genomic Encyclopedia of Type Strains, Phase IV (KMG-IV): sequencing the most valuable type-strain genomes for metagenomic binning, comparative biology and taxonomic classification.</title>
        <authorList>
            <person name="Goeker M."/>
        </authorList>
    </citation>
    <scope>NUCLEOTIDE SEQUENCE [LARGE SCALE GENOMIC DNA]</scope>
    <source>
        <strain evidence="6 7">DSM 29388</strain>
    </source>
</reference>
<dbReference type="GO" id="GO:0003841">
    <property type="term" value="F:1-acylglycerol-3-phosphate O-acyltransferase activity"/>
    <property type="evidence" value="ECO:0007669"/>
    <property type="project" value="UniProtKB-EC"/>
</dbReference>
<keyword evidence="2 6" id="KW-0808">Transferase</keyword>
<evidence type="ECO:0000256" key="4">
    <source>
        <dbReference type="SAM" id="Phobius"/>
    </source>
</evidence>
<dbReference type="CDD" id="cd07989">
    <property type="entry name" value="LPLAT_AGPAT-like"/>
    <property type="match status" value="1"/>
</dbReference>
<evidence type="ECO:0000259" key="5">
    <source>
        <dbReference type="SMART" id="SM00563"/>
    </source>
</evidence>
<comment type="caution">
    <text evidence="6">The sequence shown here is derived from an EMBL/GenBank/DDBJ whole genome shotgun (WGS) entry which is preliminary data.</text>
</comment>
<dbReference type="EC" id="2.3.1.51" evidence="6"/>
<dbReference type="SUPFAM" id="SSF69593">
    <property type="entry name" value="Glycerol-3-phosphate (1)-acyltransferase"/>
    <property type="match status" value="1"/>
</dbReference>
<accession>A0ABV2LPW4</accession>
<dbReference type="PANTHER" id="PTHR10434:SF11">
    <property type="entry name" value="1-ACYL-SN-GLYCEROL-3-PHOSPHATE ACYLTRANSFERASE"/>
    <property type="match status" value="1"/>
</dbReference>
<name>A0ABV2LPW4_9FLAO</name>
<feature type="domain" description="Phospholipid/glycerol acyltransferase" evidence="5">
    <location>
        <begin position="76"/>
        <end position="192"/>
    </location>
</feature>